<evidence type="ECO:0000313" key="2">
    <source>
        <dbReference type="Proteomes" id="UP000308705"/>
    </source>
</evidence>
<comment type="caution">
    <text evidence="1">The sequence shown here is derived from an EMBL/GenBank/DDBJ whole genome shotgun (WGS) entry which is preliminary data.</text>
</comment>
<evidence type="ECO:0000313" key="1">
    <source>
        <dbReference type="EMBL" id="TKK91249.1"/>
    </source>
</evidence>
<dbReference type="InterPro" id="IPR023393">
    <property type="entry name" value="START-like_dom_sf"/>
</dbReference>
<dbReference type="OrthoDB" id="4823586at2"/>
<accession>A0A4U3MQS0</accession>
<dbReference type="Pfam" id="PF10604">
    <property type="entry name" value="Polyketide_cyc2"/>
    <property type="match status" value="1"/>
</dbReference>
<dbReference type="EMBL" id="SZQA01000001">
    <property type="protein sequence ID" value="TKK91249.1"/>
    <property type="molecule type" value="Genomic_DNA"/>
</dbReference>
<gene>
    <name evidence="1" type="ORF">FDA94_00060</name>
</gene>
<dbReference type="CDD" id="cd07812">
    <property type="entry name" value="SRPBCC"/>
    <property type="match status" value="1"/>
</dbReference>
<dbReference type="AlphaFoldDB" id="A0A4U3MQS0"/>
<proteinExistence type="predicted"/>
<protein>
    <submittedName>
        <fullName evidence="1">SRPBCC family protein</fullName>
    </submittedName>
</protein>
<name>A0A4U3MQS0_9ACTN</name>
<keyword evidence="2" id="KW-1185">Reference proteome</keyword>
<reference evidence="1 2" key="1">
    <citation type="submission" date="2019-04" db="EMBL/GenBank/DDBJ databases">
        <title>Herbidospora sp. NEAU-GS14.nov., a novel actinomycete isolated from soil.</title>
        <authorList>
            <person name="Han L."/>
        </authorList>
    </citation>
    <scope>NUCLEOTIDE SEQUENCE [LARGE SCALE GENOMIC DNA]</scope>
    <source>
        <strain evidence="1 2">NEAU-GS14</strain>
    </source>
</reference>
<organism evidence="1 2">
    <name type="scientific">Herbidospora galbida</name>
    <dbReference type="NCBI Taxonomy" id="2575442"/>
    <lineage>
        <taxon>Bacteria</taxon>
        <taxon>Bacillati</taxon>
        <taxon>Actinomycetota</taxon>
        <taxon>Actinomycetes</taxon>
        <taxon>Streptosporangiales</taxon>
        <taxon>Streptosporangiaceae</taxon>
        <taxon>Herbidospora</taxon>
    </lineage>
</organism>
<dbReference type="SUPFAM" id="SSF55961">
    <property type="entry name" value="Bet v1-like"/>
    <property type="match status" value="1"/>
</dbReference>
<dbReference type="Gene3D" id="3.30.530.20">
    <property type="match status" value="1"/>
</dbReference>
<dbReference type="InterPro" id="IPR019587">
    <property type="entry name" value="Polyketide_cyclase/dehydratase"/>
</dbReference>
<sequence length="160" mass="16901">MSRLQGEGGSGGVVAVRLTVSAEADVPAERLFSVMTDWPRHREWMVLTDARVTEGDGRGVGSRLSAFTGVGPVGFTDTMEITAFAAGSMVEVRHTGALVRGGGVFRVSPLPGGRSRVEWVEDLELPFGAVGRVGWVVARPVMAAALKVSLERLARLAARG</sequence>
<dbReference type="Proteomes" id="UP000308705">
    <property type="component" value="Unassembled WGS sequence"/>
</dbReference>